<accession>A0AA42W9P2</accession>
<dbReference type="GO" id="GO:0032993">
    <property type="term" value="C:protein-DNA complex"/>
    <property type="evidence" value="ECO:0007669"/>
    <property type="project" value="TreeGrafter"/>
</dbReference>
<dbReference type="Proteomes" id="UP001161276">
    <property type="component" value="Unassembled WGS sequence"/>
</dbReference>
<keyword evidence="2" id="KW-0963">Cytoplasm</keyword>
<evidence type="ECO:0000256" key="1">
    <source>
        <dbReference type="ARBA" id="ARBA00004496"/>
    </source>
</evidence>
<dbReference type="Gene3D" id="1.10.10.10">
    <property type="entry name" value="Winged helix-like DNA-binding domain superfamily/Winged helix DNA-binding domain"/>
    <property type="match status" value="1"/>
</dbReference>
<dbReference type="GO" id="GO:0006355">
    <property type="term" value="P:regulation of DNA-templated transcription"/>
    <property type="evidence" value="ECO:0007669"/>
    <property type="project" value="InterPro"/>
</dbReference>
<evidence type="ECO:0000259" key="10">
    <source>
        <dbReference type="PROSITE" id="PS50110"/>
    </source>
</evidence>
<evidence type="ECO:0000256" key="6">
    <source>
        <dbReference type="ARBA" id="ARBA00023125"/>
    </source>
</evidence>
<keyword evidence="6 9" id="KW-0238">DNA-binding</keyword>
<dbReference type="RefSeq" id="WP_050449388.1">
    <property type="nucleotide sequence ID" value="NZ_JAOCKG010000004.1"/>
</dbReference>
<dbReference type="AlphaFoldDB" id="A0AA42W9P2"/>
<dbReference type="Pfam" id="PF00486">
    <property type="entry name" value="Trans_reg_C"/>
    <property type="match status" value="1"/>
</dbReference>
<evidence type="ECO:0000256" key="3">
    <source>
        <dbReference type="ARBA" id="ARBA00022553"/>
    </source>
</evidence>
<comment type="caution">
    <text evidence="12">The sequence shown here is derived from an EMBL/GenBank/DDBJ whole genome shotgun (WGS) entry which is preliminary data.</text>
</comment>
<dbReference type="InterPro" id="IPR036388">
    <property type="entry name" value="WH-like_DNA-bd_sf"/>
</dbReference>
<organism evidence="12 13">
    <name type="scientific">Achromobacter marplatensis</name>
    <dbReference type="NCBI Taxonomy" id="470868"/>
    <lineage>
        <taxon>Bacteria</taxon>
        <taxon>Pseudomonadati</taxon>
        <taxon>Pseudomonadota</taxon>
        <taxon>Betaproteobacteria</taxon>
        <taxon>Burkholderiales</taxon>
        <taxon>Alcaligenaceae</taxon>
        <taxon>Achromobacter</taxon>
    </lineage>
</organism>
<evidence type="ECO:0000256" key="4">
    <source>
        <dbReference type="ARBA" id="ARBA00023012"/>
    </source>
</evidence>
<dbReference type="Pfam" id="PF00072">
    <property type="entry name" value="Response_reg"/>
    <property type="match status" value="1"/>
</dbReference>
<dbReference type="PANTHER" id="PTHR48111:SF35">
    <property type="entry name" value="TRANSCRIPTIONAL REGULATORY PROTEIN QSEB"/>
    <property type="match status" value="1"/>
</dbReference>
<reference evidence="12" key="1">
    <citation type="submission" date="2022-09" db="EMBL/GenBank/DDBJ databases">
        <title>Intensive care unit water sources are persistently colonized with multi-drug resistant bacteria and are the site of extensive horizontal gene transfer of antibiotic resistance genes.</title>
        <authorList>
            <person name="Diorio-Toth L."/>
        </authorList>
    </citation>
    <scope>NUCLEOTIDE SEQUENCE</scope>
    <source>
        <strain evidence="12">GD03676</strain>
    </source>
</reference>
<dbReference type="PROSITE" id="PS50110">
    <property type="entry name" value="RESPONSE_REGULATORY"/>
    <property type="match status" value="1"/>
</dbReference>
<dbReference type="GO" id="GO:0000156">
    <property type="term" value="F:phosphorelay response regulator activity"/>
    <property type="evidence" value="ECO:0007669"/>
    <property type="project" value="TreeGrafter"/>
</dbReference>
<evidence type="ECO:0000313" key="12">
    <source>
        <dbReference type="EMBL" id="MDH2051239.1"/>
    </source>
</evidence>
<gene>
    <name evidence="12" type="ORF">N5K24_12575</name>
</gene>
<dbReference type="InterPro" id="IPR001789">
    <property type="entry name" value="Sig_transdc_resp-reg_receiver"/>
</dbReference>
<name>A0AA42W9P2_9BURK</name>
<sequence>MRILLVEDDSSVAAGIEAGLSLHGFIVDSVSTLSHAELALRTSRPSACVLDLSLPDGDGMALLARWRTRRERLPILVLTARDAVAHRVQALRTGADDYVLKPFDLDELEARLHALIRRAAGHSADDISHGSLKVSLSSGEVTLSGKPVILSRREFGLLKVMLQHPGHVLTADQLRDNLYGSADRAESNAVNVHIHKLRRKLGSSVIETVRGMGYRLGSTLL</sequence>
<evidence type="ECO:0000259" key="11">
    <source>
        <dbReference type="PROSITE" id="PS51755"/>
    </source>
</evidence>
<keyword evidence="5" id="KW-0805">Transcription regulation</keyword>
<evidence type="ECO:0000256" key="8">
    <source>
        <dbReference type="PROSITE-ProRule" id="PRU00169"/>
    </source>
</evidence>
<protein>
    <submittedName>
        <fullName evidence="12">Response regulator</fullName>
    </submittedName>
</protein>
<dbReference type="CDD" id="cd00383">
    <property type="entry name" value="trans_reg_C"/>
    <property type="match status" value="1"/>
</dbReference>
<dbReference type="SUPFAM" id="SSF52172">
    <property type="entry name" value="CheY-like"/>
    <property type="match status" value="1"/>
</dbReference>
<dbReference type="InterPro" id="IPR039420">
    <property type="entry name" value="WalR-like"/>
</dbReference>
<dbReference type="CDD" id="cd17624">
    <property type="entry name" value="REC_OmpR_PmrA-like"/>
    <property type="match status" value="1"/>
</dbReference>
<dbReference type="PROSITE" id="PS51755">
    <property type="entry name" value="OMPR_PHOB"/>
    <property type="match status" value="1"/>
</dbReference>
<dbReference type="InterPro" id="IPR001867">
    <property type="entry name" value="OmpR/PhoB-type_DNA-bd"/>
</dbReference>
<evidence type="ECO:0000313" key="13">
    <source>
        <dbReference type="Proteomes" id="UP001161276"/>
    </source>
</evidence>
<dbReference type="SMART" id="SM00862">
    <property type="entry name" value="Trans_reg_C"/>
    <property type="match status" value="1"/>
</dbReference>
<comment type="subcellular location">
    <subcellularLocation>
        <location evidence="1">Cytoplasm</location>
    </subcellularLocation>
</comment>
<feature type="domain" description="Response regulatory" evidence="10">
    <location>
        <begin position="2"/>
        <end position="116"/>
    </location>
</feature>
<dbReference type="PANTHER" id="PTHR48111">
    <property type="entry name" value="REGULATOR OF RPOS"/>
    <property type="match status" value="1"/>
</dbReference>
<dbReference type="EMBL" id="JAOCKG010000004">
    <property type="protein sequence ID" value="MDH2051239.1"/>
    <property type="molecule type" value="Genomic_DNA"/>
</dbReference>
<dbReference type="SMART" id="SM00448">
    <property type="entry name" value="REC"/>
    <property type="match status" value="1"/>
</dbReference>
<dbReference type="Gene3D" id="6.10.250.690">
    <property type="match status" value="1"/>
</dbReference>
<evidence type="ECO:0000256" key="9">
    <source>
        <dbReference type="PROSITE-ProRule" id="PRU01091"/>
    </source>
</evidence>
<evidence type="ECO:0000256" key="5">
    <source>
        <dbReference type="ARBA" id="ARBA00023015"/>
    </source>
</evidence>
<keyword evidence="4" id="KW-0902">Two-component regulatory system</keyword>
<keyword evidence="3 8" id="KW-0597">Phosphoprotein</keyword>
<dbReference type="GO" id="GO:0000976">
    <property type="term" value="F:transcription cis-regulatory region binding"/>
    <property type="evidence" value="ECO:0007669"/>
    <property type="project" value="TreeGrafter"/>
</dbReference>
<feature type="domain" description="OmpR/PhoB-type" evidence="11">
    <location>
        <begin position="124"/>
        <end position="218"/>
    </location>
</feature>
<evidence type="ECO:0000256" key="7">
    <source>
        <dbReference type="ARBA" id="ARBA00023163"/>
    </source>
</evidence>
<dbReference type="InterPro" id="IPR011006">
    <property type="entry name" value="CheY-like_superfamily"/>
</dbReference>
<evidence type="ECO:0000256" key="2">
    <source>
        <dbReference type="ARBA" id="ARBA00022490"/>
    </source>
</evidence>
<dbReference type="GO" id="GO:0005829">
    <property type="term" value="C:cytosol"/>
    <property type="evidence" value="ECO:0007669"/>
    <property type="project" value="TreeGrafter"/>
</dbReference>
<proteinExistence type="predicted"/>
<feature type="modified residue" description="4-aspartylphosphate" evidence="8">
    <location>
        <position position="51"/>
    </location>
</feature>
<feature type="DNA-binding region" description="OmpR/PhoB-type" evidence="9">
    <location>
        <begin position="124"/>
        <end position="218"/>
    </location>
</feature>
<keyword evidence="7" id="KW-0804">Transcription</keyword>
<dbReference type="Gene3D" id="3.40.50.2300">
    <property type="match status" value="1"/>
</dbReference>